<proteinExistence type="predicted"/>
<feature type="transmembrane region" description="Helical" evidence="1">
    <location>
        <begin position="12"/>
        <end position="36"/>
    </location>
</feature>
<dbReference type="Proteomes" id="UP001385951">
    <property type="component" value="Unassembled WGS sequence"/>
</dbReference>
<keyword evidence="3" id="KW-1185">Reference proteome</keyword>
<accession>A0AAW0FHR1</accession>
<keyword evidence="1" id="KW-1133">Transmembrane helix</keyword>
<name>A0AAW0FHR1_9APHY</name>
<comment type="caution">
    <text evidence="2">The sequence shown here is derived from an EMBL/GenBank/DDBJ whole genome shotgun (WGS) entry which is preliminary data.</text>
</comment>
<evidence type="ECO:0000313" key="3">
    <source>
        <dbReference type="Proteomes" id="UP001385951"/>
    </source>
</evidence>
<protein>
    <submittedName>
        <fullName evidence="2">Uncharacterized protein</fullName>
    </submittedName>
</protein>
<gene>
    <name evidence="2" type="ORF">QCA50_019842</name>
</gene>
<sequence length="161" mass="17855">MVRRTLYEIHYLRLTWSSGSLQFASLLFLNILTILFDQLRQVMAGGDLASAFVYINEAIASILISHFILDLRGVYLGDGDEWDENTSISLNFGDSVIGNLGAPLDSAWVEGQSGKERNTEEEDESIKFSRNPLSVGLLDGSRFTDSATLVDRDRNATRSSS</sequence>
<keyword evidence="1" id="KW-0812">Transmembrane</keyword>
<reference evidence="2 3" key="1">
    <citation type="submission" date="2022-09" db="EMBL/GenBank/DDBJ databases">
        <authorList>
            <person name="Palmer J.M."/>
        </authorList>
    </citation>
    <scope>NUCLEOTIDE SEQUENCE [LARGE SCALE GENOMIC DNA]</scope>
    <source>
        <strain evidence="2 3">DSM 7382</strain>
    </source>
</reference>
<dbReference type="AlphaFoldDB" id="A0AAW0FHR1"/>
<keyword evidence="1" id="KW-0472">Membrane</keyword>
<evidence type="ECO:0000313" key="2">
    <source>
        <dbReference type="EMBL" id="KAK7677133.1"/>
    </source>
</evidence>
<evidence type="ECO:0000256" key="1">
    <source>
        <dbReference type="SAM" id="Phobius"/>
    </source>
</evidence>
<feature type="transmembrane region" description="Helical" evidence="1">
    <location>
        <begin position="48"/>
        <end position="69"/>
    </location>
</feature>
<dbReference type="EMBL" id="JASBNA010000094">
    <property type="protein sequence ID" value="KAK7677133.1"/>
    <property type="molecule type" value="Genomic_DNA"/>
</dbReference>
<organism evidence="2 3">
    <name type="scientific">Cerrena zonata</name>
    <dbReference type="NCBI Taxonomy" id="2478898"/>
    <lineage>
        <taxon>Eukaryota</taxon>
        <taxon>Fungi</taxon>
        <taxon>Dikarya</taxon>
        <taxon>Basidiomycota</taxon>
        <taxon>Agaricomycotina</taxon>
        <taxon>Agaricomycetes</taxon>
        <taxon>Polyporales</taxon>
        <taxon>Cerrenaceae</taxon>
        <taxon>Cerrena</taxon>
    </lineage>
</organism>